<keyword evidence="1" id="KW-0479">Metal-binding</keyword>
<dbReference type="Gene3D" id="3.30.40.10">
    <property type="entry name" value="Zinc/RING finger domain, C3HC4 (zinc finger)"/>
    <property type="match status" value="1"/>
</dbReference>
<dbReference type="InterPro" id="IPR011042">
    <property type="entry name" value="6-blade_b-propeller_TolB-like"/>
</dbReference>
<evidence type="ECO:0000256" key="5">
    <source>
        <dbReference type="PROSITE-ProRule" id="PRU00175"/>
    </source>
</evidence>
<dbReference type="SUPFAM" id="SSF101898">
    <property type="entry name" value="NHL repeat"/>
    <property type="match status" value="1"/>
</dbReference>
<reference evidence="9" key="1">
    <citation type="submission" date="2025-08" db="UniProtKB">
        <authorList>
            <consortium name="RefSeq"/>
        </authorList>
    </citation>
    <scope>IDENTIFICATION</scope>
    <source>
        <tissue evidence="9">Tentacle</tissue>
    </source>
</reference>
<dbReference type="Proteomes" id="UP000515163">
    <property type="component" value="Unplaced"/>
</dbReference>
<organism evidence="8 9">
    <name type="scientific">Actinia tenebrosa</name>
    <name type="common">Australian red waratah sea anemone</name>
    <dbReference type="NCBI Taxonomy" id="6105"/>
    <lineage>
        <taxon>Eukaryota</taxon>
        <taxon>Metazoa</taxon>
        <taxon>Cnidaria</taxon>
        <taxon>Anthozoa</taxon>
        <taxon>Hexacorallia</taxon>
        <taxon>Actiniaria</taxon>
        <taxon>Actiniidae</taxon>
        <taxon>Actinia</taxon>
    </lineage>
</organism>
<evidence type="ECO:0000313" key="8">
    <source>
        <dbReference type="Proteomes" id="UP000515163"/>
    </source>
</evidence>
<sequence length="573" mass="64967">MASRSDPRLDSFLPSSTSERMDLCCPVCLEDFEEPKILPNCKHNVCSHCLENMTRRKPAKVLCPVCRNEFPLDQNSVRNLVTNSELMEIVNQSKDERQKERLAKAFELCIQKMGDANKLLEDHTIFTHRRQEYADQLKSQILDMAEKIIEKIREKQEEMCLQVQKEVEKHEHDCHEQRIVLETLVADSSVFISKVEDILNSEEEITSEARKDLLSESQKIIDAKLYENLAPYDVVTSKFSPNMSILSKVEKEGFGRVYTTNASSFRSVQHQKAGETSVNQPKPLEAHVTVKADDLGLEYFAPLSLATDGKKYIAVADPSNSSVLLLDNSGQMIKRFKPPGKNPSLLTFSGVAFTKTDDELLAVCGSTEVFYLSIKEGSFKMTYRTNEKYGVRYCFATVAADGRILLTCEPSVRQYRSCIFVYRDTPFGKPDLMFGLNGSDNRLEFPFKALYHENEYFVSDMEKGCILVYDEQGRYRRHFGGKERDAGSSDGLGSSQLVLPTGMAMCAEKGCFYVCDWGSSSIQVYKPDGKFIAMFTIEGRPTDIVLLDNGTVVISSKDDQWIKFYTFPPFSLR</sequence>
<dbReference type="GO" id="GO:0008270">
    <property type="term" value="F:zinc ion binding"/>
    <property type="evidence" value="ECO:0007669"/>
    <property type="project" value="UniProtKB-KW"/>
</dbReference>
<evidence type="ECO:0000259" key="7">
    <source>
        <dbReference type="PROSITE" id="PS50089"/>
    </source>
</evidence>
<evidence type="ECO:0000313" key="9">
    <source>
        <dbReference type="RefSeq" id="XP_031568554.1"/>
    </source>
</evidence>
<protein>
    <submittedName>
        <fullName evidence="9">Tripartite motif-containing protein 2-like</fullName>
    </submittedName>
</protein>
<dbReference type="Gene3D" id="2.120.10.30">
    <property type="entry name" value="TolB, C-terminal domain"/>
    <property type="match status" value="1"/>
</dbReference>
<keyword evidence="4" id="KW-0862">Zinc</keyword>
<feature type="domain" description="RING-type" evidence="7">
    <location>
        <begin position="25"/>
        <end position="67"/>
    </location>
</feature>
<evidence type="ECO:0000256" key="6">
    <source>
        <dbReference type="PROSITE-ProRule" id="PRU00504"/>
    </source>
</evidence>
<evidence type="ECO:0000256" key="2">
    <source>
        <dbReference type="ARBA" id="ARBA00022737"/>
    </source>
</evidence>
<keyword evidence="2" id="KW-0677">Repeat</keyword>
<dbReference type="PROSITE" id="PS00518">
    <property type="entry name" value="ZF_RING_1"/>
    <property type="match status" value="1"/>
</dbReference>
<proteinExistence type="predicted"/>
<dbReference type="InterPro" id="IPR027370">
    <property type="entry name" value="Znf-RING_euk"/>
</dbReference>
<dbReference type="InterPro" id="IPR017907">
    <property type="entry name" value="Znf_RING_CS"/>
</dbReference>
<dbReference type="PANTHER" id="PTHR25462">
    <property type="entry name" value="BONUS, ISOFORM C-RELATED"/>
    <property type="match status" value="1"/>
</dbReference>
<dbReference type="SUPFAM" id="SSF57850">
    <property type="entry name" value="RING/U-box"/>
    <property type="match status" value="1"/>
</dbReference>
<evidence type="ECO:0000256" key="1">
    <source>
        <dbReference type="ARBA" id="ARBA00022723"/>
    </source>
</evidence>
<dbReference type="SMART" id="SM00184">
    <property type="entry name" value="RING"/>
    <property type="match status" value="1"/>
</dbReference>
<feature type="repeat" description="NHL" evidence="6">
    <location>
        <begin position="496"/>
        <end position="528"/>
    </location>
</feature>
<evidence type="ECO:0000256" key="3">
    <source>
        <dbReference type="ARBA" id="ARBA00022771"/>
    </source>
</evidence>
<dbReference type="InterPro" id="IPR001841">
    <property type="entry name" value="Znf_RING"/>
</dbReference>
<evidence type="ECO:0000256" key="4">
    <source>
        <dbReference type="ARBA" id="ARBA00022833"/>
    </source>
</evidence>
<dbReference type="GeneID" id="116303200"/>
<name>A0A6P8INV3_ACTTE</name>
<dbReference type="InParanoid" id="A0A6P8INV3"/>
<accession>A0A6P8INV3</accession>
<dbReference type="KEGG" id="aten:116303200"/>
<dbReference type="PANTHER" id="PTHR25462:SF296">
    <property type="entry name" value="MEIOTIC P26, ISOFORM F"/>
    <property type="match status" value="1"/>
</dbReference>
<dbReference type="InterPro" id="IPR013083">
    <property type="entry name" value="Znf_RING/FYVE/PHD"/>
</dbReference>
<keyword evidence="3 5" id="KW-0863">Zinc-finger</keyword>
<dbReference type="InterPro" id="IPR001258">
    <property type="entry name" value="NHL_repeat"/>
</dbReference>
<dbReference type="InterPro" id="IPR047153">
    <property type="entry name" value="TRIM45/56/19-like"/>
</dbReference>
<dbReference type="OrthoDB" id="654191at2759"/>
<keyword evidence="8" id="KW-1185">Reference proteome</keyword>
<dbReference type="Pfam" id="PF13445">
    <property type="entry name" value="zf-RING_UBOX"/>
    <property type="match status" value="1"/>
</dbReference>
<dbReference type="AlphaFoldDB" id="A0A6P8INV3"/>
<dbReference type="RefSeq" id="XP_031568554.1">
    <property type="nucleotide sequence ID" value="XM_031712694.1"/>
</dbReference>
<dbReference type="PROSITE" id="PS50089">
    <property type="entry name" value="ZF_RING_2"/>
    <property type="match status" value="1"/>
</dbReference>
<gene>
    <name evidence="9" type="primary">LOC116303200</name>
</gene>
<dbReference type="PROSITE" id="PS51125">
    <property type="entry name" value="NHL"/>
    <property type="match status" value="1"/>
</dbReference>